<dbReference type="RefSeq" id="WP_135773482.1">
    <property type="nucleotide sequence ID" value="NZ_RQEY01000012.1"/>
</dbReference>
<accession>A0A4R9H6K6</accession>
<name>A0A4R9H6K6_9LEPT</name>
<sequence>MQTQNSNLTEWAKSFAIKYNKDIDDRFRQEHRDWTDAQIRFRDKFKETVELVNEFSSFNKVEVFDHALLDYENYLKIKGRAAITKTWFFKLNFQYMEEIIRYLFYYGSSSPLLREKQTEHSLFISREEPGISGINFVKLDKIESSVPGIREIAYSLVDRKFYVRSKAGHTENVYTYSPEIIAKTLFDDIYRIHF</sequence>
<gene>
    <name evidence="1" type="ORF">EHO65_07315</name>
</gene>
<dbReference type="AlphaFoldDB" id="A0A4R9H6K6"/>
<dbReference type="EMBL" id="RQEY01000012">
    <property type="protein sequence ID" value="TGK41231.1"/>
    <property type="molecule type" value="Genomic_DNA"/>
</dbReference>
<dbReference type="Proteomes" id="UP000298097">
    <property type="component" value="Unassembled WGS sequence"/>
</dbReference>
<comment type="caution">
    <text evidence="1">The sequence shown here is derived from an EMBL/GenBank/DDBJ whole genome shotgun (WGS) entry which is preliminary data.</text>
</comment>
<organism evidence="1 2">
    <name type="scientific">Leptospira andrefontaineae</name>
    <dbReference type="NCBI Taxonomy" id="2484976"/>
    <lineage>
        <taxon>Bacteria</taxon>
        <taxon>Pseudomonadati</taxon>
        <taxon>Spirochaetota</taxon>
        <taxon>Spirochaetia</taxon>
        <taxon>Leptospirales</taxon>
        <taxon>Leptospiraceae</taxon>
        <taxon>Leptospira</taxon>
    </lineage>
</organism>
<reference evidence="1" key="1">
    <citation type="journal article" date="2019" name="PLoS Negl. Trop. Dis.">
        <title>Revisiting the worldwide diversity of Leptospira species in the environment.</title>
        <authorList>
            <person name="Vincent A.T."/>
            <person name="Schiettekatte O."/>
            <person name="Bourhy P."/>
            <person name="Veyrier F.J."/>
            <person name="Picardeau M."/>
        </authorList>
    </citation>
    <scope>NUCLEOTIDE SEQUENCE [LARGE SCALE GENOMIC DNA]</scope>
    <source>
        <strain evidence="1">201800301</strain>
    </source>
</reference>
<evidence type="ECO:0000313" key="2">
    <source>
        <dbReference type="Proteomes" id="UP000298097"/>
    </source>
</evidence>
<proteinExistence type="predicted"/>
<protein>
    <submittedName>
        <fullName evidence="1">Uncharacterized protein</fullName>
    </submittedName>
</protein>
<dbReference type="OrthoDB" id="9807853at2"/>
<keyword evidence="2" id="KW-1185">Reference proteome</keyword>
<evidence type="ECO:0000313" key="1">
    <source>
        <dbReference type="EMBL" id="TGK41231.1"/>
    </source>
</evidence>